<dbReference type="PANTHER" id="PTHR31131:SF6">
    <property type="entry name" value="CASTOR ACT DOMAIN-CONTAINING PROTEIN"/>
    <property type="match status" value="1"/>
</dbReference>
<dbReference type="InterPro" id="IPR016540">
    <property type="entry name" value="UCP008459"/>
</dbReference>
<proteinExistence type="predicted"/>
<accession>A0A2A9FH86</accession>
<evidence type="ECO:0000259" key="2">
    <source>
        <dbReference type="Pfam" id="PF21631"/>
    </source>
</evidence>
<dbReference type="Proteomes" id="UP000243542">
    <property type="component" value="Unassembled WGS sequence"/>
</dbReference>
<dbReference type="EMBL" id="PDJK01000002">
    <property type="protein sequence ID" value="PFG50508.1"/>
    <property type="molecule type" value="Genomic_DNA"/>
</dbReference>
<dbReference type="AlphaFoldDB" id="A0A2A9FH86"/>
<dbReference type="Pfam" id="PF13840">
    <property type="entry name" value="ACT_7"/>
    <property type="match status" value="1"/>
</dbReference>
<keyword evidence="4" id="KW-1185">Reference proteome</keyword>
<comment type="caution">
    <text evidence="3">The sequence shown here is derived from an EMBL/GenBank/DDBJ whole genome shotgun (WGS) entry which is preliminary data.</text>
</comment>
<evidence type="ECO:0000259" key="1">
    <source>
        <dbReference type="Pfam" id="PF13840"/>
    </source>
</evidence>
<evidence type="ECO:0000313" key="4">
    <source>
        <dbReference type="Proteomes" id="UP000243542"/>
    </source>
</evidence>
<dbReference type="InterPro" id="IPR049447">
    <property type="entry name" value="A9CJY8-like_N"/>
</dbReference>
<gene>
    <name evidence="3" type="ORF">ATK36_5747</name>
</gene>
<dbReference type="Gene3D" id="3.30.2130.10">
    <property type="entry name" value="VC0802-like"/>
    <property type="match status" value="1"/>
</dbReference>
<name>A0A2A9FH86_9PSEU</name>
<dbReference type="RefSeq" id="WP_098514222.1">
    <property type="nucleotide sequence ID" value="NZ_JBIAKZ010000003.1"/>
</dbReference>
<dbReference type="InterPro" id="IPR051719">
    <property type="entry name" value="CASTOR_mTORC1"/>
</dbReference>
<evidence type="ECO:0000313" key="3">
    <source>
        <dbReference type="EMBL" id="PFG50508.1"/>
    </source>
</evidence>
<dbReference type="PIRSF" id="PIRSF008459">
    <property type="entry name" value="UCP008459"/>
    <property type="match status" value="1"/>
</dbReference>
<dbReference type="PANTHER" id="PTHR31131">
    <property type="entry name" value="CHROMOSOME 1, WHOLE GENOME SHOTGUN SEQUENCE"/>
    <property type="match status" value="1"/>
</dbReference>
<dbReference type="Pfam" id="PF21631">
    <property type="entry name" value="A9CJY8-like_N"/>
    <property type="match status" value="1"/>
</dbReference>
<reference evidence="3 4" key="1">
    <citation type="submission" date="2017-10" db="EMBL/GenBank/DDBJ databases">
        <title>Sequencing the genomes of 1000 actinobacteria strains.</title>
        <authorList>
            <person name="Klenk H.-P."/>
        </authorList>
    </citation>
    <scope>NUCLEOTIDE SEQUENCE [LARGE SCALE GENOMIC DNA]</scope>
    <source>
        <strain evidence="3 4">DSM 46092</strain>
    </source>
</reference>
<sequence>MKRLAIDVRPGEYAVVRLPSDAPVPAGLLEPGPFLASVTRTPAELSIVCHAGAAPEGAEIERGWRLLSVRGPIKFTLTGVISALSAELAAAGVALFSLSTHDTAHVLVPAADLDRAVRVFRGSGHEVGLPA</sequence>
<dbReference type="InterPro" id="IPR027795">
    <property type="entry name" value="CASTOR_ACT_dom"/>
</dbReference>
<dbReference type="InterPro" id="IPR045865">
    <property type="entry name" value="ACT-like_dom_sf"/>
</dbReference>
<protein>
    <submittedName>
        <fullName evidence="3">Uncharacterized protein</fullName>
    </submittedName>
</protein>
<feature type="domain" description="CASTOR ACT" evidence="1">
    <location>
        <begin position="59"/>
        <end position="120"/>
    </location>
</feature>
<dbReference type="SUPFAM" id="SSF55021">
    <property type="entry name" value="ACT-like"/>
    <property type="match status" value="2"/>
</dbReference>
<organism evidence="3 4">
    <name type="scientific">Amycolatopsis sulphurea</name>
    <dbReference type="NCBI Taxonomy" id="76022"/>
    <lineage>
        <taxon>Bacteria</taxon>
        <taxon>Bacillati</taxon>
        <taxon>Actinomycetota</taxon>
        <taxon>Actinomycetes</taxon>
        <taxon>Pseudonocardiales</taxon>
        <taxon>Pseudonocardiaceae</taxon>
        <taxon>Amycolatopsis</taxon>
    </lineage>
</organism>
<feature type="domain" description="A9CJY8-like N-terminal" evidence="2">
    <location>
        <begin position="11"/>
        <end position="55"/>
    </location>
</feature>